<protein>
    <submittedName>
        <fullName evidence="1">Uncharacterized protein</fullName>
    </submittedName>
</protein>
<proteinExistence type="predicted"/>
<dbReference type="EMBL" id="MCBT01000006">
    <property type="protein sequence ID" value="OEG75522.1"/>
    <property type="molecule type" value="Genomic_DNA"/>
</dbReference>
<reference evidence="1 2" key="1">
    <citation type="submission" date="2016-07" db="EMBL/GenBank/DDBJ databases">
        <title>Whole-genome of two Shewanella species isolated from a digestive organ of sea cucumber Apostichopus japonicus Selenka 1867.</title>
        <authorList>
            <person name="Hong H.-H."/>
            <person name="Choi H."/>
            <person name="Cheon S."/>
            <person name="Oh J.-S."/>
            <person name="Lee H.-G."/>
            <person name="Park C."/>
        </authorList>
    </citation>
    <scope>NUCLEOTIDE SEQUENCE [LARGE SCALE GENOMIC DNA]</scope>
    <source>
        <strain evidence="1 2">CSB03KR</strain>
    </source>
</reference>
<evidence type="ECO:0000313" key="2">
    <source>
        <dbReference type="Proteomes" id="UP000095230"/>
    </source>
</evidence>
<dbReference type="STRING" id="23.BEL05_14705"/>
<sequence length="111" mass="12041">MRLTEVEVKSSVHGTMVIEPCFDADAINCVGVDIISGEQFPVSQYNTVSSVDFSGLIEAVHMALEYVMSDKMVISERDALCWCPAEVALTIPNANAILSPDTTCFARTSHV</sequence>
<dbReference type="AlphaFoldDB" id="A0A1E5IY57"/>
<evidence type="ECO:0000313" key="1">
    <source>
        <dbReference type="EMBL" id="OEG75522.1"/>
    </source>
</evidence>
<dbReference type="RefSeq" id="WP_069670148.1">
    <property type="nucleotide sequence ID" value="NZ_JBHOHD010000001.1"/>
</dbReference>
<name>A0A1E5IY57_SHECO</name>
<dbReference type="Proteomes" id="UP000095230">
    <property type="component" value="Unassembled WGS sequence"/>
</dbReference>
<gene>
    <name evidence="1" type="ORF">BEL05_14705</name>
</gene>
<organism evidence="1 2">
    <name type="scientific">Shewanella colwelliana</name>
    <name type="common">Alteromonas colwelliana</name>
    <dbReference type="NCBI Taxonomy" id="23"/>
    <lineage>
        <taxon>Bacteria</taxon>
        <taxon>Pseudomonadati</taxon>
        <taxon>Pseudomonadota</taxon>
        <taxon>Gammaproteobacteria</taxon>
        <taxon>Alteromonadales</taxon>
        <taxon>Shewanellaceae</taxon>
        <taxon>Shewanella</taxon>
    </lineage>
</organism>
<comment type="caution">
    <text evidence="1">The sequence shown here is derived from an EMBL/GenBank/DDBJ whole genome shotgun (WGS) entry which is preliminary data.</text>
</comment>
<accession>A0A1E5IY57</accession>